<feature type="transmembrane region" description="Helical" evidence="1">
    <location>
        <begin position="12"/>
        <end position="35"/>
    </location>
</feature>
<keyword evidence="1" id="KW-0812">Transmembrane</keyword>
<organism evidence="2 3">
    <name type="scientific">Romanomermis culicivorax</name>
    <name type="common">Nematode worm</name>
    <dbReference type="NCBI Taxonomy" id="13658"/>
    <lineage>
        <taxon>Eukaryota</taxon>
        <taxon>Metazoa</taxon>
        <taxon>Ecdysozoa</taxon>
        <taxon>Nematoda</taxon>
        <taxon>Enoplea</taxon>
        <taxon>Dorylaimia</taxon>
        <taxon>Mermithida</taxon>
        <taxon>Mermithoidea</taxon>
        <taxon>Mermithidae</taxon>
        <taxon>Romanomermis</taxon>
    </lineage>
</organism>
<dbReference type="WBParaSite" id="nRc.2.0.1.t01181-RA">
    <property type="protein sequence ID" value="nRc.2.0.1.t01181-RA"/>
    <property type="gene ID" value="nRc.2.0.1.g01181"/>
</dbReference>
<evidence type="ECO:0000313" key="2">
    <source>
        <dbReference type="Proteomes" id="UP000887565"/>
    </source>
</evidence>
<proteinExistence type="predicted"/>
<evidence type="ECO:0000313" key="3">
    <source>
        <dbReference type="WBParaSite" id="nRc.2.0.1.t01181-RA"/>
    </source>
</evidence>
<protein>
    <submittedName>
        <fullName evidence="3">Uncharacterized protein</fullName>
    </submittedName>
</protein>
<keyword evidence="1" id="KW-0472">Membrane</keyword>
<feature type="transmembrane region" description="Helical" evidence="1">
    <location>
        <begin position="160"/>
        <end position="180"/>
    </location>
</feature>
<evidence type="ECO:0000256" key="1">
    <source>
        <dbReference type="SAM" id="Phobius"/>
    </source>
</evidence>
<dbReference type="AlphaFoldDB" id="A0A915HIN0"/>
<reference evidence="3" key="1">
    <citation type="submission" date="2022-11" db="UniProtKB">
        <authorList>
            <consortium name="WormBaseParasite"/>
        </authorList>
    </citation>
    <scope>IDENTIFICATION</scope>
</reference>
<keyword evidence="2" id="KW-1185">Reference proteome</keyword>
<sequence>MRRLEMTNYLAVQSVILIIKTVICVVLGTLIFTPFTRWFNTNLKNGGDLIRFPYDVQYFRHRFCFLPTASDNGSDTTALTRLLLDISPKFYPIGRSLIARGRCLEATARKAPWFKLYVGSQEAGGDENKLSTVKNAQFRIPFKFWQTTDVCLCDFRFTTFLLFIMLIVNIVLNIPAIFILTNDCQTWNISYVFYI</sequence>
<name>A0A915HIN0_ROMCU</name>
<accession>A0A915HIN0</accession>
<keyword evidence="1" id="KW-1133">Transmembrane helix</keyword>
<dbReference type="Proteomes" id="UP000887565">
    <property type="component" value="Unplaced"/>
</dbReference>